<name>A0A2W7IWV8_9PROT</name>
<accession>A0A2W7IWV8</accession>
<feature type="domain" description="Phosphoribosyltransferase" evidence="1">
    <location>
        <begin position="67"/>
        <end position="202"/>
    </location>
</feature>
<dbReference type="NCBIfam" id="NF004689">
    <property type="entry name" value="PRK06031.1"/>
    <property type="match status" value="1"/>
</dbReference>
<dbReference type="Proteomes" id="UP000249688">
    <property type="component" value="Unassembled WGS sequence"/>
</dbReference>
<comment type="caution">
    <text evidence="2">The sequence shown here is derived from an EMBL/GenBank/DDBJ whole genome shotgun (WGS) entry which is preliminary data.</text>
</comment>
<dbReference type="InterPro" id="IPR029057">
    <property type="entry name" value="PRTase-like"/>
</dbReference>
<dbReference type="PANTHER" id="PTHR43218:SF1">
    <property type="entry name" value="PHOSPHORIBOSYLTRANSFERASE"/>
    <property type="match status" value="1"/>
</dbReference>
<reference evidence="2 3" key="1">
    <citation type="submission" date="2018-06" db="EMBL/GenBank/DDBJ databases">
        <title>Genomic Encyclopedia of Archaeal and Bacterial Type Strains, Phase II (KMG-II): from individual species to whole genera.</title>
        <authorList>
            <person name="Goeker M."/>
        </authorList>
    </citation>
    <scope>NUCLEOTIDE SEQUENCE [LARGE SCALE GENOMIC DNA]</scope>
    <source>
        <strain evidence="2 3">DSM 24525</strain>
    </source>
</reference>
<sequence>MGRGGGGAVRAGLLSRRMTGPWQNFIPAAPAPLGYHGFYPAPMPDGSCLELPLRDRGTHAVAGLIVNQASFTVLRALAAWMTATARKHGAEVVVGLPTLGQSLAPLVAEGLGHTNWVAPGWSRKTWYDEALSVSATSSTSPDPRAMWLDPNLLPRLAGRRVLLVDDVLASGVSAAAGVALLATVGVRPVALSVAMIQGDRWRPLWAEDIPVSAAFATPLFDPHPAGWLPRPETAPHALCRP</sequence>
<evidence type="ECO:0000259" key="1">
    <source>
        <dbReference type="Pfam" id="PF00156"/>
    </source>
</evidence>
<dbReference type="CDD" id="cd06223">
    <property type="entry name" value="PRTases_typeI"/>
    <property type="match status" value="1"/>
</dbReference>
<protein>
    <submittedName>
        <fullName evidence="2">Adenine/guanine phosphoribosyltransferase-like PRPP-binding protein</fullName>
    </submittedName>
</protein>
<proteinExistence type="predicted"/>
<dbReference type="EMBL" id="QKYU01000002">
    <property type="protein sequence ID" value="PZW50410.1"/>
    <property type="molecule type" value="Genomic_DNA"/>
</dbReference>
<dbReference type="Pfam" id="PF00156">
    <property type="entry name" value="Pribosyltran"/>
    <property type="match status" value="1"/>
</dbReference>
<keyword evidence="2" id="KW-0808">Transferase</keyword>
<dbReference type="InterPro" id="IPR000836">
    <property type="entry name" value="PRTase_dom"/>
</dbReference>
<dbReference type="SUPFAM" id="SSF53271">
    <property type="entry name" value="PRTase-like"/>
    <property type="match status" value="1"/>
</dbReference>
<evidence type="ECO:0000313" key="3">
    <source>
        <dbReference type="Proteomes" id="UP000249688"/>
    </source>
</evidence>
<dbReference type="Gene3D" id="3.40.50.2020">
    <property type="match status" value="1"/>
</dbReference>
<dbReference type="AlphaFoldDB" id="A0A2W7IWV8"/>
<keyword evidence="2" id="KW-0328">Glycosyltransferase</keyword>
<dbReference type="GO" id="GO:0016757">
    <property type="term" value="F:glycosyltransferase activity"/>
    <property type="evidence" value="ECO:0007669"/>
    <property type="project" value="UniProtKB-KW"/>
</dbReference>
<keyword evidence="3" id="KW-1185">Reference proteome</keyword>
<gene>
    <name evidence="2" type="ORF">C8P66_10298</name>
</gene>
<dbReference type="PANTHER" id="PTHR43218">
    <property type="entry name" value="PHOSPHORIBOSYLTRANSFERASE-RELATED"/>
    <property type="match status" value="1"/>
</dbReference>
<evidence type="ECO:0000313" key="2">
    <source>
        <dbReference type="EMBL" id="PZW50410.1"/>
    </source>
</evidence>
<organism evidence="2 3">
    <name type="scientific">Humitalea rosea</name>
    <dbReference type="NCBI Taxonomy" id="990373"/>
    <lineage>
        <taxon>Bacteria</taxon>
        <taxon>Pseudomonadati</taxon>
        <taxon>Pseudomonadota</taxon>
        <taxon>Alphaproteobacteria</taxon>
        <taxon>Acetobacterales</taxon>
        <taxon>Roseomonadaceae</taxon>
        <taxon>Humitalea</taxon>
    </lineage>
</organism>